<accession>A0A9P6UNC1</accession>
<dbReference type="InterPro" id="IPR019826">
    <property type="entry name" value="Carboxylesterase_B_AS"/>
</dbReference>
<keyword evidence="2" id="KW-0378">Hydrolase</keyword>
<reference evidence="6" key="1">
    <citation type="journal article" date="2020" name="Fungal Divers.">
        <title>Resolving the Mortierellaceae phylogeny through synthesis of multi-gene phylogenetics and phylogenomics.</title>
        <authorList>
            <person name="Vandepol N."/>
            <person name="Liber J."/>
            <person name="Desiro A."/>
            <person name="Na H."/>
            <person name="Kennedy M."/>
            <person name="Barry K."/>
            <person name="Grigoriev I.V."/>
            <person name="Miller A.N."/>
            <person name="O'Donnell K."/>
            <person name="Stajich J.E."/>
            <person name="Bonito G."/>
        </authorList>
    </citation>
    <scope>NUCLEOTIDE SEQUENCE</scope>
    <source>
        <strain evidence="6">REB-010B</strain>
    </source>
</reference>
<dbReference type="PANTHER" id="PTHR45570">
    <property type="entry name" value="CARBOXYLIC ESTER HYDROLASE"/>
    <property type="match status" value="1"/>
</dbReference>
<evidence type="ECO:0000313" key="6">
    <source>
        <dbReference type="EMBL" id="KAG0312276.1"/>
    </source>
</evidence>
<gene>
    <name evidence="6" type="ORF">BGZ99_009598</name>
</gene>
<dbReference type="Gene3D" id="3.40.50.1820">
    <property type="entry name" value="alpha/beta hydrolase"/>
    <property type="match status" value="1"/>
</dbReference>
<feature type="region of interest" description="Disordered" evidence="3">
    <location>
        <begin position="778"/>
        <end position="827"/>
    </location>
</feature>
<evidence type="ECO:0000256" key="4">
    <source>
        <dbReference type="SAM" id="SignalP"/>
    </source>
</evidence>
<comment type="caution">
    <text evidence="6">The sequence shown here is derived from an EMBL/GenBank/DDBJ whole genome shotgun (WGS) entry which is preliminary data.</text>
</comment>
<dbReference type="GO" id="GO:0016787">
    <property type="term" value="F:hydrolase activity"/>
    <property type="evidence" value="ECO:0007669"/>
    <property type="project" value="UniProtKB-KW"/>
</dbReference>
<dbReference type="Pfam" id="PF00135">
    <property type="entry name" value="COesterase"/>
    <property type="match status" value="2"/>
</dbReference>
<evidence type="ECO:0000313" key="7">
    <source>
        <dbReference type="Proteomes" id="UP000738325"/>
    </source>
</evidence>
<organism evidence="6 7">
    <name type="scientific">Dissophora globulifera</name>
    <dbReference type="NCBI Taxonomy" id="979702"/>
    <lineage>
        <taxon>Eukaryota</taxon>
        <taxon>Fungi</taxon>
        <taxon>Fungi incertae sedis</taxon>
        <taxon>Mucoromycota</taxon>
        <taxon>Mortierellomycotina</taxon>
        <taxon>Mortierellomycetes</taxon>
        <taxon>Mortierellales</taxon>
        <taxon>Mortierellaceae</taxon>
        <taxon>Dissophora</taxon>
    </lineage>
</organism>
<feature type="domain" description="Carboxylesterase type B" evidence="5">
    <location>
        <begin position="270"/>
        <end position="754"/>
    </location>
</feature>
<dbReference type="PANTHER" id="PTHR45570:SF1">
    <property type="entry name" value="CARBOXYLIC ESTER HYDROLASE"/>
    <property type="match status" value="1"/>
</dbReference>
<protein>
    <recommendedName>
        <fullName evidence="5">Carboxylesterase type B domain-containing protein</fullName>
    </recommendedName>
</protein>
<dbReference type="InterPro" id="IPR019819">
    <property type="entry name" value="Carboxylesterase_B_CS"/>
</dbReference>
<dbReference type="EMBL" id="JAAAIP010000827">
    <property type="protein sequence ID" value="KAG0312276.1"/>
    <property type="molecule type" value="Genomic_DNA"/>
</dbReference>
<dbReference type="InterPro" id="IPR029058">
    <property type="entry name" value="AB_hydrolase_fold"/>
</dbReference>
<keyword evidence="7" id="KW-1185">Reference proteome</keyword>
<dbReference type="AlphaFoldDB" id="A0A9P6UNC1"/>
<keyword evidence="4" id="KW-0732">Signal</keyword>
<comment type="similarity">
    <text evidence="1">Belongs to the type-B carboxylesterase/lipase family.</text>
</comment>
<evidence type="ECO:0000259" key="5">
    <source>
        <dbReference type="Pfam" id="PF00135"/>
    </source>
</evidence>
<dbReference type="OrthoDB" id="408631at2759"/>
<dbReference type="Proteomes" id="UP000738325">
    <property type="component" value="Unassembled WGS sequence"/>
</dbReference>
<name>A0A9P6UNC1_9FUNG</name>
<feature type="signal peptide" evidence="4">
    <location>
        <begin position="1"/>
        <end position="23"/>
    </location>
</feature>
<evidence type="ECO:0000256" key="1">
    <source>
        <dbReference type="ARBA" id="ARBA00005964"/>
    </source>
</evidence>
<feature type="compositionally biased region" description="Low complexity" evidence="3">
    <location>
        <begin position="783"/>
        <end position="827"/>
    </location>
</feature>
<feature type="compositionally biased region" description="Gly residues" evidence="3">
    <location>
        <begin position="244"/>
        <end position="258"/>
    </location>
</feature>
<dbReference type="InterPro" id="IPR002018">
    <property type="entry name" value="CarbesteraseB"/>
</dbReference>
<sequence length="827" mass="88185">MPLNMAILKTTAVLALLVTRAAAAIGGPVLDSAHLAKDSDSNSTLNSTAPSANTLQGVHLLLDNDVDSETPKFPVILLSKPRSYQQAQVTCESLGENLVNSTYGNLTQTLNTTTVAQAELVGTQRLWISNSTNPTNSTNSTAPTNSTIPANCTAFDRVTGQTVQILCSVNLPSLCTNSLNRTTLSQNDKSQQIKVVTRTFGTWQGYRDQDQFRFLGIPYAAPPVGNLRFQAPQPVNASLFNGTTGNGTPGNGTSGNGPTGNSTAVNGTAQVNDATEFGYVCPQLWPNNATLNQSQTIEVLGAEESEDCLYLNVFTPSLKANGTKGLPVMVYVHGGGFTSASGSSPPFEPGNLVSRGGVVVVTMNYRLSMFGLFENTPNISRSQAPGNLAIRDQVAALRWVRTNIVSFGGDPTRVTIFGESAGATSMRALLSAPSAFSLYQNVISQSDFMGLPFSSPGYSAQFGTFFMQALNCSATDLACAKNKTVDQIKSAETVAISQILNATDWVPPEAVFRPTVDGSFIPGDFAQLIQTKKYNTNASILWGTTQDETAAFIPTFAPNPIPIQDANQTLSTLLRDNGTQALLKSPYYQFNQSDPDTVRDQLSNATTDYYYGCPLQVMSRGAATQNSTVYAYQMNYGRSVNASFGLNVSSFCQGRVCHGDDIVPSFGSGDLYPGIQQTGDNARFARQVIDRFTTFAKTGNPNPPANSTTLGVAAMNEDVTGVQWPPYNASSNPLLYFEVANSTVANNSDTAKCNWIAENVNFDYQVHSPNGTFVPIFPAINGTQQNGTQPNSTQPTTSSTQLTTSSTQPTTFSTQPTTSSTQPTTSA</sequence>
<evidence type="ECO:0000256" key="2">
    <source>
        <dbReference type="ARBA" id="ARBA00022801"/>
    </source>
</evidence>
<feature type="domain" description="Carboxylesterase type B" evidence="5">
    <location>
        <begin position="201"/>
        <end position="235"/>
    </location>
</feature>
<proteinExistence type="inferred from homology"/>
<feature type="chain" id="PRO_5040105657" description="Carboxylesterase type B domain-containing protein" evidence="4">
    <location>
        <begin position="24"/>
        <end position="827"/>
    </location>
</feature>
<dbReference type="SUPFAM" id="SSF53474">
    <property type="entry name" value="alpha/beta-Hydrolases"/>
    <property type="match status" value="1"/>
</dbReference>
<dbReference type="PROSITE" id="PS00122">
    <property type="entry name" value="CARBOXYLESTERASE_B_1"/>
    <property type="match status" value="1"/>
</dbReference>
<dbReference type="PROSITE" id="PS00941">
    <property type="entry name" value="CARBOXYLESTERASE_B_2"/>
    <property type="match status" value="1"/>
</dbReference>
<evidence type="ECO:0000256" key="3">
    <source>
        <dbReference type="SAM" id="MobiDB-lite"/>
    </source>
</evidence>
<feature type="region of interest" description="Disordered" evidence="3">
    <location>
        <begin position="240"/>
        <end position="263"/>
    </location>
</feature>